<accession>A0ABT7QJX1</accession>
<name>A0ABT7QJX1_9GAMM</name>
<reference evidence="6" key="1">
    <citation type="submission" date="2022-08" db="EMBL/GenBank/DDBJ databases">
        <authorList>
            <person name="Dzunkova M."/>
            <person name="La Clair J."/>
            <person name="Tyml T."/>
            <person name="Doud D."/>
            <person name="Schulz F."/>
            <person name="Piquer S."/>
            <person name="Porcel Sanchis D."/>
            <person name="Osborn A."/>
            <person name="Robinson D."/>
            <person name="Louie K.B."/>
            <person name="Bowen B.P."/>
            <person name="Bowers R."/>
            <person name="Lee J."/>
            <person name="Arnau Llombart V."/>
            <person name="Diaz Villanueva W."/>
            <person name="Gosliner T."/>
            <person name="Northen T."/>
            <person name="Cheng J.-F."/>
            <person name="Burkart M.D."/>
            <person name="Woyke T."/>
        </authorList>
    </citation>
    <scope>NUCLEOTIDE SEQUENCE</scope>
    <source>
        <strain evidence="6">Df01</strain>
    </source>
</reference>
<comment type="function">
    <text evidence="4">PPIases accelerate the folding of proteins. It catalyzes the cis-trans isomerization of proline imidic peptide bonds in oligopeptides.</text>
</comment>
<comment type="caution">
    <text evidence="6">The sequence shown here is derived from an EMBL/GenBank/DDBJ whole genome shotgun (WGS) entry which is preliminary data.</text>
</comment>
<dbReference type="EMBL" id="JANQAO010000001">
    <property type="protein sequence ID" value="MDM5146956.1"/>
    <property type="molecule type" value="Genomic_DNA"/>
</dbReference>
<dbReference type="InterPro" id="IPR029000">
    <property type="entry name" value="Cyclophilin-like_dom_sf"/>
</dbReference>
<dbReference type="Proteomes" id="UP001168167">
    <property type="component" value="Unassembled WGS sequence"/>
</dbReference>
<dbReference type="PROSITE" id="PS00170">
    <property type="entry name" value="CSA_PPIASE_1"/>
    <property type="match status" value="1"/>
</dbReference>
<feature type="domain" description="PPIase cyclophilin-type" evidence="5">
    <location>
        <begin position="44"/>
        <end position="194"/>
    </location>
</feature>
<keyword evidence="7" id="KW-1185">Reference proteome</keyword>
<evidence type="ECO:0000256" key="4">
    <source>
        <dbReference type="RuleBase" id="RU363019"/>
    </source>
</evidence>
<proteinExistence type="inferred from homology"/>
<comment type="catalytic activity">
    <reaction evidence="4">
        <text>[protein]-peptidylproline (omega=180) = [protein]-peptidylproline (omega=0)</text>
        <dbReference type="Rhea" id="RHEA:16237"/>
        <dbReference type="Rhea" id="RHEA-COMP:10747"/>
        <dbReference type="Rhea" id="RHEA-COMP:10748"/>
        <dbReference type="ChEBI" id="CHEBI:83833"/>
        <dbReference type="ChEBI" id="CHEBI:83834"/>
        <dbReference type="EC" id="5.2.1.8"/>
    </reaction>
</comment>
<sequence>MKKAFVSLIAFILAPFGVAQAQENGTSAANDTTTAWVEMTTNKGVMLIEIDKKNAPLTAANFISYVENGFFDGLIFHRVIPGFVIQGGGFSPEMKQKETAAPIQNEAGNGLKNLRYSLSMARTNDPHSATSQFFINLNDNGNLDRSPSNPGYAVFGKVVEGQEVVDAIAAAPTKNVGPFADVPATSVIIEKAIIVEKKSAQ</sequence>
<dbReference type="GO" id="GO:0003755">
    <property type="term" value="F:peptidyl-prolyl cis-trans isomerase activity"/>
    <property type="evidence" value="ECO:0007669"/>
    <property type="project" value="UniProtKB-EC"/>
</dbReference>
<dbReference type="PRINTS" id="PR00153">
    <property type="entry name" value="CSAPPISMRASE"/>
</dbReference>
<feature type="signal peptide" evidence="4">
    <location>
        <begin position="1"/>
        <end position="21"/>
    </location>
</feature>
<protein>
    <recommendedName>
        <fullName evidence="4">Peptidyl-prolyl cis-trans isomerase</fullName>
        <shortName evidence="4">PPIase</shortName>
        <ecNumber evidence="4">5.2.1.8</ecNumber>
    </recommendedName>
</protein>
<dbReference type="SUPFAM" id="SSF50891">
    <property type="entry name" value="Cyclophilin-like"/>
    <property type="match status" value="1"/>
</dbReference>
<reference evidence="6" key="2">
    <citation type="journal article" date="2023" name="Microbiome">
        <title>Synthase-selected sorting approach identifies a beta-lactone synthase in a nudibranch symbiotic bacterium.</title>
        <authorList>
            <person name="Dzunkova M."/>
            <person name="La Clair J.J."/>
            <person name="Tyml T."/>
            <person name="Doud D."/>
            <person name="Schulz F."/>
            <person name="Piquer-Esteban S."/>
            <person name="Porcel Sanchis D."/>
            <person name="Osborn A."/>
            <person name="Robinson D."/>
            <person name="Louie K.B."/>
            <person name="Bowen B.P."/>
            <person name="Bowers R.M."/>
            <person name="Lee J."/>
            <person name="Arnau V."/>
            <person name="Diaz-Villanueva W."/>
            <person name="Stepanauskas R."/>
            <person name="Gosliner T."/>
            <person name="Date S.V."/>
            <person name="Northen T.R."/>
            <person name="Cheng J.F."/>
            <person name="Burkart M.D."/>
            <person name="Woyke T."/>
        </authorList>
    </citation>
    <scope>NUCLEOTIDE SEQUENCE</scope>
    <source>
        <strain evidence="6">Df01</strain>
    </source>
</reference>
<evidence type="ECO:0000259" key="5">
    <source>
        <dbReference type="PROSITE" id="PS50072"/>
    </source>
</evidence>
<dbReference type="PROSITE" id="PS50072">
    <property type="entry name" value="CSA_PPIASE_2"/>
    <property type="match status" value="1"/>
</dbReference>
<evidence type="ECO:0000256" key="2">
    <source>
        <dbReference type="ARBA" id="ARBA00023110"/>
    </source>
</evidence>
<evidence type="ECO:0000256" key="3">
    <source>
        <dbReference type="ARBA" id="ARBA00023235"/>
    </source>
</evidence>
<dbReference type="InterPro" id="IPR002130">
    <property type="entry name" value="Cyclophilin-type_PPIase_dom"/>
</dbReference>
<gene>
    <name evidence="6" type="ORF">NQX30_00950</name>
</gene>
<dbReference type="PANTHER" id="PTHR43246">
    <property type="entry name" value="PEPTIDYL-PROLYL CIS-TRANS ISOMERASE CYP38, CHLOROPLASTIC"/>
    <property type="match status" value="1"/>
</dbReference>
<organism evidence="6 7">
    <name type="scientific">Candidatus Doriopsillibacter californiensis</name>
    <dbReference type="NCBI Taxonomy" id="2970740"/>
    <lineage>
        <taxon>Bacteria</taxon>
        <taxon>Pseudomonadati</taxon>
        <taxon>Pseudomonadota</taxon>
        <taxon>Gammaproteobacteria</taxon>
        <taxon>Candidatus Tethybacterales</taxon>
        <taxon>Candidatus Persebacteraceae</taxon>
        <taxon>Candidatus Doriopsillibacter</taxon>
    </lineage>
</organism>
<evidence type="ECO:0000313" key="7">
    <source>
        <dbReference type="Proteomes" id="UP001168167"/>
    </source>
</evidence>
<evidence type="ECO:0000313" key="6">
    <source>
        <dbReference type="EMBL" id="MDM5146956.1"/>
    </source>
</evidence>
<feature type="chain" id="PRO_5045003774" description="Peptidyl-prolyl cis-trans isomerase" evidence="4">
    <location>
        <begin position="22"/>
        <end position="201"/>
    </location>
</feature>
<dbReference type="InterPro" id="IPR020892">
    <property type="entry name" value="Cyclophilin-type_PPIase_CS"/>
</dbReference>
<comment type="similarity">
    <text evidence="1 4">Belongs to the cyclophilin-type PPIase family.</text>
</comment>
<dbReference type="EC" id="5.2.1.8" evidence="4"/>
<dbReference type="Gene3D" id="2.40.100.10">
    <property type="entry name" value="Cyclophilin-like"/>
    <property type="match status" value="1"/>
</dbReference>
<keyword evidence="3 4" id="KW-0413">Isomerase</keyword>
<dbReference type="Pfam" id="PF00160">
    <property type="entry name" value="Pro_isomerase"/>
    <property type="match status" value="1"/>
</dbReference>
<evidence type="ECO:0000256" key="1">
    <source>
        <dbReference type="ARBA" id="ARBA00007365"/>
    </source>
</evidence>
<keyword evidence="2 4" id="KW-0697">Rotamase</keyword>
<keyword evidence="4" id="KW-0732">Signal</keyword>
<dbReference type="InterPro" id="IPR044665">
    <property type="entry name" value="E_coli_cyclophilin_A-like"/>
</dbReference>